<protein>
    <submittedName>
        <fullName evidence="2">Putative urease accessory protein (UreH?)</fullName>
    </submittedName>
</protein>
<evidence type="ECO:0000256" key="1">
    <source>
        <dbReference type="ARBA" id="ARBA00023186"/>
    </source>
</evidence>
<accession>A0A0U1AAR1</accession>
<dbReference type="Pfam" id="PF01774">
    <property type="entry name" value="UreD"/>
    <property type="match status" value="1"/>
</dbReference>
<keyword evidence="1" id="KW-0143">Chaperone</keyword>
<dbReference type="Proteomes" id="UP000045782">
    <property type="component" value="Unassembled WGS sequence"/>
</dbReference>
<dbReference type="EMBL" id="CSWP01000011">
    <property type="protein sequence ID" value="CPV68720.1"/>
    <property type="molecule type" value="Genomic_DNA"/>
</dbReference>
<gene>
    <name evidence="2" type="ORF">ERS075579_04443</name>
</gene>
<dbReference type="AlphaFoldDB" id="A0A0U1AAR1"/>
<sequence>MRTDVQIIAEKGRLPRLRCTGSLQGRITDTDTVHLVGVAASPLGGDEISVRIEVGEGAILRVRSVAAAVALPGRENLRSFATWDCAVAGLLDLDPAPTIVAANASHHSHVTVQGSVGVGLRLRERVQIGRTGESSGFWSGQLDADIGATPLLRHRIELGAGSVTDDELGRPLALISELRYPAKDSSEQLPTGAVLLSLAGDATLLTWQGQRLPPG</sequence>
<proteinExistence type="predicted"/>
<dbReference type="GO" id="GO:0016151">
    <property type="term" value="F:nickel cation binding"/>
    <property type="evidence" value="ECO:0007669"/>
    <property type="project" value="InterPro"/>
</dbReference>
<dbReference type="InterPro" id="IPR002669">
    <property type="entry name" value="UreD"/>
</dbReference>
<evidence type="ECO:0000313" key="2">
    <source>
        <dbReference type="EMBL" id="CPV68720.1"/>
    </source>
</evidence>
<organism evidence="2 3">
    <name type="scientific">Mycobacteroides abscessus</name>
    <dbReference type="NCBI Taxonomy" id="36809"/>
    <lineage>
        <taxon>Bacteria</taxon>
        <taxon>Bacillati</taxon>
        <taxon>Actinomycetota</taxon>
        <taxon>Actinomycetes</taxon>
        <taxon>Mycobacteriales</taxon>
        <taxon>Mycobacteriaceae</taxon>
        <taxon>Mycobacteroides</taxon>
    </lineage>
</organism>
<reference evidence="2 3" key="1">
    <citation type="submission" date="2015-03" db="EMBL/GenBank/DDBJ databases">
        <authorList>
            <person name="Murphy D."/>
        </authorList>
    </citation>
    <scope>NUCLEOTIDE SEQUENCE [LARGE SCALE GENOMIC DNA]</scope>
    <source>
        <strain evidence="2 3">PAP088</strain>
    </source>
</reference>
<name>A0A0U1AAR1_9MYCO</name>
<dbReference type="RefSeq" id="WP_016893108.1">
    <property type="nucleotide sequence ID" value="NZ_CSWP01000011.1"/>
</dbReference>
<evidence type="ECO:0000313" key="3">
    <source>
        <dbReference type="Proteomes" id="UP000045782"/>
    </source>
</evidence>